<proteinExistence type="predicted"/>
<evidence type="ECO:0000256" key="1">
    <source>
        <dbReference type="SAM" id="MobiDB-lite"/>
    </source>
</evidence>
<accession>A0ABQ9ZGZ9</accession>
<evidence type="ECO:0000313" key="2">
    <source>
        <dbReference type="EMBL" id="KAK4012208.1"/>
    </source>
</evidence>
<sequence length="431" mass="47924">MAHLLNEVWQNLSASYGQKGFRVCGLYPWNPDAVKCLSKDDESYETDSCETVTKNIDGVPLSSLDGCEDPPAQESSSSESELYFQGFSDISRHASNSEKHPLASVPLTGVHASRLQSDCTSLNPVYSGHAIIAEFEKNISPVTIDRFIQILGAEEQGEQVSKMLDQLSDMDRVKYDLWKDLIQRYFGNIRAAPAVSTSRASSNLDFGPLPTIPKPSRMRDPPLAILTADKAKKHLAEVEKRKQDQTGKSAGKGKALKKKIAPHLDEEFDDDVDEGYLQYMEMNGNFQSLPTPGPSEANIPHAGLSTDDAFSGSTFSSAIQAKNKREKARKTAEKVIVEGSRRSSRIQARQKVGNVSVKEYQETLLTVLCMLCKSTVTEDDCNQCRVCDSWIHNACFRRDILEEFGIPSFCCPTCLNTFVKNRDMEDKMARK</sequence>
<evidence type="ECO:0008006" key="4">
    <source>
        <dbReference type="Google" id="ProtNLM"/>
    </source>
</evidence>
<dbReference type="InterPro" id="IPR011011">
    <property type="entry name" value="Znf_FYVE_PHD"/>
</dbReference>
<comment type="caution">
    <text evidence="2">The sequence shown here is derived from an EMBL/GenBank/DDBJ whole genome shotgun (WGS) entry which is preliminary data.</text>
</comment>
<protein>
    <recommendedName>
        <fullName evidence="4">PHD-type domain-containing protein</fullName>
    </recommendedName>
</protein>
<dbReference type="Gene3D" id="3.30.40.10">
    <property type="entry name" value="Zinc/RING finger domain, C3HC4 (zinc finger)"/>
    <property type="match status" value="1"/>
</dbReference>
<organism evidence="2 3">
    <name type="scientific">Daphnia magna</name>
    <dbReference type="NCBI Taxonomy" id="35525"/>
    <lineage>
        <taxon>Eukaryota</taxon>
        <taxon>Metazoa</taxon>
        <taxon>Ecdysozoa</taxon>
        <taxon>Arthropoda</taxon>
        <taxon>Crustacea</taxon>
        <taxon>Branchiopoda</taxon>
        <taxon>Diplostraca</taxon>
        <taxon>Cladocera</taxon>
        <taxon>Anomopoda</taxon>
        <taxon>Daphniidae</taxon>
        <taxon>Daphnia</taxon>
    </lineage>
</organism>
<feature type="region of interest" description="Disordered" evidence="1">
    <location>
        <begin position="235"/>
        <end position="258"/>
    </location>
</feature>
<dbReference type="EMBL" id="JAOYFB010000003">
    <property type="protein sequence ID" value="KAK4012208.1"/>
    <property type="molecule type" value="Genomic_DNA"/>
</dbReference>
<dbReference type="Proteomes" id="UP001234178">
    <property type="component" value="Unassembled WGS sequence"/>
</dbReference>
<evidence type="ECO:0000313" key="3">
    <source>
        <dbReference type="Proteomes" id="UP001234178"/>
    </source>
</evidence>
<dbReference type="SUPFAM" id="SSF57903">
    <property type="entry name" value="FYVE/PHD zinc finger"/>
    <property type="match status" value="1"/>
</dbReference>
<name>A0ABQ9ZGZ9_9CRUS</name>
<reference evidence="2 3" key="1">
    <citation type="journal article" date="2023" name="Nucleic Acids Res.">
        <title>The hologenome of Daphnia magna reveals possible DNA methylation and microbiome-mediated evolution of the host genome.</title>
        <authorList>
            <person name="Chaturvedi A."/>
            <person name="Li X."/>
            <person name="Dhandapani V."/>
            <person name="Marshall H."/>
            <person name="Kissane S."/>
            <person name="Cuenca-Cambronero M."/>
            <person name="Asole G."/>
            <person name="Calvet F."/>
            <person name="Ruiz-Romero M."/>
            <person name="Marangio P."/>
            <person name="Guigo R."/>
            <person name="Rago D."/>
            <person name="Mirbahai L."/>
            <person name="Eastwood N."/>
            <person name="Colbourne J.K."/>
            <person name="Zhou J."/>
            <person name="Mallon E."/>
            <person name="Orsini L."/>
        </authorList>
    </citation>
    <scope>NUCLEOTIDE SEQUENCE [LARGE SCALE GENOMIC DNA]</scope>
    <source>
        <strain evidence="2">LRV0_1</strain>
    </source>
</reference>
<keyword evidence="3" id="KW-1185">Reference proteome</keyword>
<feature type="compositionally biased region" description="Basic and acidic residues" evidence="1">
    <location>
        <begin position="235"/>
        <end position="245"/>
    </location>
</feature>
<gene>
    <name evidence="2" type="ORF">OUZ56_021309</name>
</gene>
<dbReference type="InterPro" id="IPR013083">
    <property type="entry name" value="Znf_RING/FYVE/PHD"/>
</dbReference>